<proteinExistence type="predicted"/>
<name>A0AA48GKT7_9BACT</name>
<dbReference type="AlphaFoldDB" id="A0AA48GKT7"/>
<reference evidence="3" key="1">
    <citation type="journal article" date="2023" name="Int. J. Syst. Evol. Microbiol.">
        <title>Mesoterricola silvestris gen. nov., sp. nov., Mesoterricola sediminis sp. nov., Geothrix oryzae sp. nov., Geothrix edaphica sp. nov., Geothrix rubra sp. nov., and Geothrix limicola sp. nov., six novel members of Acidobacteriota isolated from soils.</title>
        <authorList>
            <person name="Itoh H."/>
            <person name="Sugisawa Y."/>
            <person name="Mise K."/>
            <person name="Xu Z."/>
            <person name="Kuniyasu M."/>
            <person name="Ushijima N."/>
            <person name="Kawano K."/>
            <person name="Kobayashi E."/>
            <person name="Shiratori Y."/>
            <person name="Masuda Y."/>
            <person name="Senoo K."/>
        </authorList>
    </citation>
    <scope>NUCLEOTIDE SEQUENCE [LARGE SCALE GENOMIC DNA]</scope>
    <source>
        <strain evidence="3">W79</strain>
    </source>
</reference>
<keyword evidence="3" id="KW-1185">Reference proteome</keyword>
<evidence type="ECO:0000313" key="3">
    <source>
        <dbReference type="Proteomes" id="UP001238179"/>
    </source>
</evidence>
<dbReference type="KEGG" id="msil:METEAL_40800"/>
<accession>A0AA48GKT7</accession>
<feature type="compositionally biased region" description="Polar residues" evidence="1">
    <location>
        <begin position="1"/>
        <end position="22"/>
    </location>
</feature>
<dbReference type="Proteomes" id="UP001238179">
    <property type="component" value="Chromosome"/>
</dbReference>
<evidence type="ECO:0000256" key="1">
    <source>
        <dbReference type="SAM" id="MobiDB-lite"/>
    </source>
</evidence>
<feature type="region of interest" description="Disordered" evidence="1">
    <location>
        <begin position="1"/>
        <end position="32"/>
    </location>
</feature>
<dbReference type="RefSeq" id="WP_316413587.1">
    <property type="nucleotide sequence ID" value="NZ_AP027080.1"/>
</dbReference>
<sequence length="215" mass="24212">MPESSASSPNVTTTPSIRTGTLNRKPWVPSSSSASDRLKQALWYLTQEFDYGTARSHPNPVMPLATAVCNLRNYHKQSKASTVRLIRDHFNSRAGYAWSPEGIRLVWKEVERFTPSLGLIDEKAIAKQRKAFLENEVVDLIAWTVPGERVWDKELERVFREWNPELEITFTGNLFTRAVKAVNGMSKTSIGGRYYWEGFHLPTAEEVAVAAGKAA</sequence>
<gene>
    <name evidence="2" type="ORF">METEAL_40800</name>
</gene>
<protein>
    <submittedName>
        <fullName evidence="2">Uncharacterized protein</fullName>
    </submittedName>
</protein>
<organism evidence="2 3">
    <name type="scientific">Mesoterricola silvestris</name>
    <dbReference type="NCBI Taxonomy" id="2927979"/>
    <lineage>
        <taxon>Bacteria</taxon>
        <taxon>Pseudomonadati</taxon>
        <taxon>Acidobacteriota</taxon>
        <taxon>Holophagae</taxon>
        <taxon>Holophagales</taxon>
        <taxon>Holophagaceae</taxon>
        <taxon>Mesoterricola</taxon>
    </lineage>
</organism>
<evidence type="ECO:0000313" key="2">
    <source>
        <dbReference type="EMBL" id="BDU74906.1"/>
    </source>
</evidence>
<dbReference type="EMBL" id="AP027080">
    <property type="protein sequence ID" value="BDU74906.1"/>
    <property type="molecule type" value="Genomic_DNA"/>
</dbReference>